<sequence length="121" mass="13714">MSPSRVSYSSHKSALSDDFSVLTPACDFIVEHLFAQSYAIIFTIYSVSCAEADKRYWDRVVFLNAHTDVKLLTHLEVNRKRFGTPFHPEMRVQCLFSCKMEGAAMPYVLKECLPASNRGDA</sequence>
<dbReference type="Proteomes" id="UP000036681">
    <property type="component" value="Unplaced"/>
</dbReference>
<reference evidence="2" key="1">
    <citation type="submission" date="2017-02" db="UniProtKB">
        <authorList>
            <consortium name="WormBaseParasite"/>
        </authorList>
    </citation>
    <scope>IDENTIFICATION</scope>
</reference>
<accession>A0A0M3I0A4</accession>
<dbReference type="WBParaSite" id="ALUE_0000952201-mRNA-1">
    <property type="protein sequence ID" value="ALUE_0000952201-mRNA-1"/>
    <property type="gene ID" value="ALUE_0000952201"/>
</dbReference>
<evidence type="ECO:0000313" key="1">
    <source>
        <dbReference type="Proteomes" id="UP000036681"/>
    </source>
</evidence>
<dbReference type="AlphaFoldDB" id="A0A0M3I0A4"/>
<proteinExistence type="predicted"/>
<keyword evidence="1" id="KW-1185">Reference proteome</keyword>
<name>A0A0M3I0A4_ASCLU</name>
<organism evidence="1 2">
    <name type="scientific">Ascaris lumbricoides</name>
    <name type="common">Giant roundworm</name>
    <dbReference type="NCBI Taxonomy" id="6252"/>
    <lineage>
        <taxon>Eukaryota</taxon>
        <taxon>Metazoa</taxon>
        <taxon>Ecdysozoa</taxon>
        <taxon>Nematoda</taxon>
        <taxon>Chromadorea</taxon>
        <taxon>Rhabditida</taxon>
        <taxon>Spirurina</taxon>
        <taxon>Ascaridomorpha</taxon>
        <taxon>Ascaridoidea</taxon>
        <taxon>Ascarididae</taxon>
        <taxon>Ascaris</taxon>
    </lineage>
</organism>
<protein>
    <submittedName>
        <fullName evidence="2">[Histone H3]-lysine(79) N-trimethyltransferase</fullName>
    </submittedName>
</protein>
<evidence type="ECO:0000313" key="2">
    <source>
        <dbReference type="WBParaSite" id="ALUE_0000952201-mRNA-1"/>
    </source>
</evidence>